<dbReference type="Pfam" id="PF02357">
    <property type="entry name" value="NusG"/>
    <property type="match status" value="1"/>
</dbReference>
<dbReference type="InterPro" id="IPR006645">
    <property type="entry name" value="NGN-like_dom"/>
</dbReference>
<dbReference type="CDD" id="cd09895">
    <property type="entry name" value="NGN_SP_UpxY"/>
    <property type="match status" value="1"/>
</dbReference>
<name>A0A3E4SAB4_9BACT</name>
<dbReference type="NCBIfam" id="NF033644">
    <property type="entry name" value="antiterm_UpxY"/>
    <property type="match status" value="1"/>
</dbReference>
<proteinExistence type="predicted"/>
<organism evidence="3 8">
    <name type="scientific">Segatella copri</name>
    <dbReference type="NCBI Taxonomy" id="165179"/>
    <lineage>
        <taxon>Bacteria</taxon>
        <taxon>Pseudomonadati</taxon>
        <taxon>Bacteroidota</taxon>
        <taxon>Bacteroidia</taxon>
        <taxon>Bacteroidales</taxon>
        <taxon>Prevotellaceae</taxon>
        <taxon>Segatella</taxon>
    </lineage>
</organism>
<dbReference type="RefSeq" id="WP_117695672.1">
    <property type="nucleotide sequence ID" value="NZ_JBALKG010000063.1"/>
</dbReference>
<dbReference type="Proteomes" id="UP000406735">
    <property type="component" value="Unassembled WGS sequence"/>
</dbReference>
<dbReference type="GO" id="GO:0006354">
    <property type="term" value="P:DNA-templated transcription elongation"/>
    <property type="evidence" value="ECO:0007669"/>
    <property type="project" value="InterPro"/>
</dbReference>
<dbReference type="Gene3D" id="3.30.70.940">
    <property type="entry name" value="NusG, N-terminal domain"/>
    <property type="match status" value="1"/>
</dbReference>
<evidence type="ECO:0000256" key="1">
    <source>
        <dbReference type="ARBA" id="ARBA00023163"/>
    </source>
</evidence>
<evidence type="ECO:0000259" key="2">
    <source>
        <dbReference type="Pfam" id="PF02357"/>
    </source>
</evidence>
<protein>
    <submittedName>
        <fullName evidence="3">UpxY family transcription antiterminator</fullName>
    </submittedName>
</protein>
<dbReference type="EMBL" id="QRNN01000086">
    <property type="protein sequence ID" value="RHK45966.1"/>
    <property type="molecule type" value="Genomic_DNA"/>
</dbReference>
<evidence type="ECO:0000313" key="8">
    <source>
        <dbReference type="Proteomes" id="UP000406735"/>
    </source>
</evidence>
<dbReference type="EMBL" id="QSSA01000042">
    <property type="protein sequence ID" value="RGL55262.1"/>
    <property type="molecule type" value="Genomic_DNA"/>
</dbReference>
<evidence type="ECO:0000313" key="3">
    <source>
        <dbReference type="EMBL" id="MQN08342.1"/>
    </source>
</evidence>
<accession>A0A3E4SAB4</accession>
<feature type="domain" description="NusG-like N-terminal" evidence="2">
    <location>
        <begin position="12"/>
        <end position="102"/>
    </location>
</feature>
<dbReference type="EMBL" id="VZCY01000001">
    <property type="protein sequence ID" value="MQN08342.1"/>
    <property type="molecule type" value="Genomic_DNA"/>
</dbReference>
<evidence type="ECO:0000313" key="4">
    <source>
        <dbReference type="EMBL" id="RGL55262.1"/>
    </source>
</evidence>
<keyword evidence="1" id="KW-0804">Transcription</keyword>
<dbReference type="Proteomes" id="UP000284562">
    <property type="component" value="Unassembled WGS sequence"/>
</dbReference>
<gene>
    <name evidence="5" type="ORF">DW064_14075</name>
    <name evidence="4" type="ORF">DXC61_14105</name>
    <name evidence="3" type="ORF">F7D97_00010</name>
</gene>
<reference evidence="6 7" key="1">
    <citation type="submission" date="2018-08" db="EMBL/GenBank/DDBJ databases">
        <title>A genome reference for cultivated species of the human gut microbiota.</title>
        <authorList>
            <person name="Zou Y."/>
            <person name="Xue W."/>
            <person name="Luo G."/>
        </authorList>
    </citation>
    <scope>NUCLEOTIDE SEQUENCE [LARGE SCALE GENOMIC DNA]</scope>
    <source>
        <strain evidence="5 7">AF43-2</strain>
        <strain evidence="4 6">TF06-40</strain>
    </source>
</reference>
<evidence type="ECO:0000313" key="7">
    <source>
        <dbReference type="Proteomes" id="UP000284562"/>
    </source>
</evidence>
<reference evidence="3 8" key="2">
    <citation type="submission" date="2019-09" db="EMBL/GenBank/DDBJ databases">
        <title>Distinct polysaccharide growth profiles of human intestinal Prevotella copri isolates.</title>
        <authorList>
            <person name="Fehlner-Peach H."/>
            <person name="Magnabosco C."/>
            <person name="Raghavan V."/>
            <person name="Scher J.U."/>
            <person name="Tett A."/>
            <person name="Cox L.M."/>
            <person name="Gottsegen C."/>
            <person name="Watters A."/>
            <person name="Wiltshire- Gordon J.D."/>
            <person name="Segata N."/>
            <person name="Bonneau R."/>
            <person name="Littman D.R."/>
        </authorList>
    </citation>
    <scope>NUCLEOTIDE SEQUENCE [LARGE SCALE GENOMIC DNA]</scope>
    <source>
        <strain evidence="8">iK21513</strain>
        <strain evidence="3">IK21513</strain>
    </source>
</reference>
<dbReference type="AlphaFoldDB" id="A0A3E4SAB4"/>
<sequence>MRLSCDPNEILWYAMSSPFRREMKAKALLDAHHIENFIPMKKRQEIRDGEIVTWEEPAIHNFVFVHDSYNGIMKVKKGLDILQFILNPLSPIVVPQRQMDDFIRLYESDGYDEPEFLTPQTMGQLRKNARVVIGDGPLAGISGYYQRVKGAKDKRFIVLIEGLIAMACSVECKFVKVK</sequence>
<dbReference type="Proteomes" id="UP000261187">
    <property type="component" value="Unassembled WGS sequence"/>
</dbReference>
<dbReference type="SUPFAM" id="SSF82679">
    <property type="entry name" value="N-utilization substance G protein NusG, N-terminal domain"/>
    <property type="match status" value="1"/>
</dbReference>
<dbReference type="InterPro" id="IPR036735">
    <property type="entry name" value="NGN_dom_sf"/>
</dbReference>
<evidence type="ECO:0000313" key="5">
    <source>
        <dbReference type="EMBL" id="RHK45966.1"/>
    </source>
</evidence>
<evidence type="ECO:0000313" key="6">
    <source>
        <dbReference type="Proteomes" id="UP000261187"/>
    </source>
</evidence>
<comment type="caution">
    <text evidence="3">The sequence shown here is derived from an EMBL/GenBank/DDBJ whole genome shotgun (WGS) entry which is preliminary data.</text>
</comment>